<evidence type="ECO:0000313" key="5">
    <source>
        <dbReference type="Proteomes" id="UP000001549"/>
    </source>
</evidence>
<feature type="region of interest" description="Disordered" evidence="1">
    <location>
        <begin position="328"/>
        <end position="351"/>
    </location>
</feature>
<dbReference type="RefSeq" id="WP_013873941.1">
    <property type="nucleotide sequence ID" value="NC_015656.1"/>
</dbReference>
<dbReference type="eggNOG" id="COG1463">
    <property type="taxonomic scope" value="Bacteria"/>
</dbReference>
<proteinExistence type="predicted"/>
<dbReference type="PRINTS" id="PR01782">
    <property type="entry name" value="MCEVIRFACTOR"/>
</dbReference>
<dbReference type="Pfam" id="PF02470">
    <property type="entry name" value="MlaD"/>
    <property type="match status" value="1"/>
</dbReference>
<dbReference type="STRING" id="656024.FsymDg_2670"/>
<evidence type="ECO:0000259" key="2">
    <source>
        <dbReference type="Pfam" id="PF02470"/>
    </source>
</evidence>
<dbReference type="InterPro" id="IPR005693">
    <property type="entry name" value="Mce"/>
</dbReference>
<sequence precursor="true">MAKKFRERNLTVIALVGIAGTLLAIAGTFQVAKLPFIAGDSYTAHFTEAGGLQPGDPVKVAGTQIGKVTGVGLDGPDVKVTFTAKHVRLGDATTAQIKTNTLLGARYLSLVPRGDRPLGGGGDIPVARTTAPYSITQGLDDVSGQVGQVDTEQLAQALSTFSDAFRDTAGDIGPAMDGLTRLSETIGSRDQAIRELFARTGSVTEVFRQRTRQITTLMLDGNSLLAELESRRASLHRLLVNTTAVADQISGLVTDNNQQLKPALTELNATLELLRRNQSNIVSAVSQVASFITGFGEGVASGPWFQGSLDAAVGAVGTHDLVPQIPLPAGQPQPLTPTLPSLGDLLGLNGR</sequence>
<feature type="domain" description="Mce/MlaD" evidence="2">
    <location>
        <begin position="39"/>
        <end position="112"/>
    </location>
</feature>
<dbReference type="Proteomes" id="UP000001549">
    <property type="component" value="Chromosome"/>
</dbReference>
<dbReference type="PANTHER" id="PTHR33371">
    <property type="entry name" value="INTERMEMBRANE PHOSPHOLIPID TRANSPORT SYSTEM BINDING PROTEIN MLAD-RELATED"/>
    <property type="match status" value="1"/>
</dbReference>
<dbReference type="InterPro" id="IPR052336">
    <property type="entry name" value="MlaD_Phospholipid_Transporter"/>
</dbReference>
<evidence type="ECO:0000259" key="3">
    <source>
        <dbReference type="Pfam" id="PF11887"/>
    </source>
</evidence>
<dbReference type="InterPro" id="IPR024516">
    <property type="entry name" value="Mce_C"/>
</dbReference>
<dbReference type="PANTHER" id="PTHR33371:SF18">
    <property type="entry name" value="MCE-FAMILY PROTEIN MCE3C"/>
    <property type="match status" value="1"/>
</dbReference>
<evidence type="ECO:0000313" key="4">
    <source>
        <dbReference type="EMBL" id="AEH10025.1"/>
    </source>
</evidence>
<dbReference type="Pfam" id="PF11887">
    <property type="entry name" value="Mce4_CUP1"/>
    <property type="match status" value="1"/>
</dbReference>
<feature type="domain" description="Mammalian cell entry C-terminal" evidence="3">
    <location>
        <begin position="117"/>
        <end position="290"/>
    </location>
</feature>
<dbReference type="AlphaFoldDB" id="F8B412"/>
<keyword evidence="5" id="KW-1185">Reference proteome</keyword>
<dbReference type="EMBL" id="CP002801">
    <property type="protein sequence ID" value="AEH10025.1"/>
    <property type="molecule type" value="Genomic_DNA"/>
</dbReference>
<protein>
    <submittedName>
        <fullName evidence="4">Virulence factor Mce family protein</fullName>
    </submittedName>
</protein>
<dbReference type="KEGG" id="fsy:FsymDg_2670"/>
<accession>F8B412</accession>
<dbReference type="NCBIfam" id="TIGR00996">
    <property type="entry name" value="Mtu_fam_mce"/>
    <property type="match status" value="1"/>
</dbReference>
<evidence type="ECO:0000256" key="1">
    <source>
        <dbReference type="SAM" id="MobiDB-lite"/>
    </source>
</evidence>
<dbReference type="InterPro" id="IPR003399">
    <property type="entry name" value="Mce/MlaD"/>
</dbReference>
<feature type="compositionally biased region" description="Pro residues" evidence="1">
    <location>
        <begin position="328"/>
        <end position="337"/>
    </location>
</feature>
<organism evidence="4 5">
    <name type="scientific">Candidatus Protofrankia datiscae</name>
    <dbReference type="NCBI Taxonomy" id="2716812"/>
    <lineage>
        <taxon>Bacteria</taxon>
        <taxon>Bacillati</taxon>
        <taxon>Actinomycetota</taxon>
        <taxon>Actinomycetes</taxon>
        <taxon>Frankiales</taxon>
        <taxon>Frankiaceae</taxon>
        <taxon>Protofrankia</taxon>
    </lineage>
</organism>
<dbReference type="GO" id="GO:0005576">
    <property type="term" value="C:extracellular region"/>
    <property type="evidence" value="ECO:0007669"/>
    <property type="project" value="TreeGrafter"/>
</dbReference>
<gene>
    <name evidence="4" type="ordered locus">FsymDg_2670</name>
</gene>
<dbReference type="HOGENOM" id="CLU_026704_2_0_11"/>
<reference evidence="4 5" key="1">
    <citation type="submission" date="2011-05" db="EMBL/GenBank/DDBJ databases">
        <title>Complete sequence of chromosome of Frankia symbiont of Datisca glomerata.</title>
        <authorList>
            <consortium name="US DOE Joint Genome Institute"/>
            <person name="Lucas S."/>
            <person name="Han J."/>
            <person name="Lapidus A."/>
            <person name="Cheng J.-F."/>
            <person name="Goodwin L."/>
            <person name="Pitluck S."/>
            <person name="Peters L."/>
            <person name="Mikhailova N."/>
            <person name="Chertkov O."/>
            <person name="Teshima H."/>
            <person name="Han C."/>
            <person name="Tapia R."/>
            <person name="Land M."/>
            <person name="Hauser L."/>
            <person name="Kyrpides N."/>
            <person name="Ivanova N."/>
            <person name="Pagani I."/>
            <person name="Berry A."/>
            <person name="Pawlowski K."/>
            <person name="Persson T."/>
            <person name="Vanden Heuvel B."/>
            <person name="Benson D."/>
            <person name="Woyke T."/>
        </authorList>
    </citation>
    <scope>NUCLEOTIDE SEQUENCE [LARGE SCALE GENOMIC DNA]</scope>
    <source>
        <strain evidence="5">4085684</strain>
    </source>
</reference>
<name>F8B412_9ACTN</name>